<reference evidence="2" key="1">
    <citation type="journal article" date="2019" name="Int. J. Syst. Evol. Microbiol.">
        <title>The Global Catalogue of Microorganisms (GCM) 10K type strain sequencing project: providing services to taxonomists for standard genome sequencing and annotation.</title>
        <authorList>
            <consortium name="The Broad Institute Genomics Platform"/>
            <consortium name="The Broad Institute Genome Sequencing Center for Infectious Disease"/>
            <person name="Wu L."/>
            <person name="Ma J."/>
        </authorList>
    </citation>
    <scope>NUCLEOTIDE SEQUENCE [LARGE SCALE GENOMIC DNA]</scope>
    <source>
        <strain evidence="2">NBRC 103632</strain>
    </source>
</reference>
<organism evidence="1 2">
    <name type="scientific">Methylobacterium tardum</name>
    <dbReference type="NCBI Taxonomy" id="374432"/>
    <lineage>
        <taxon>Bacteria</taxon>
        <taxon>Pseudomonadati</taxon>
        <taxon>Pseudomonadota</taxon>
        <taxon>Alphaproteobacteria</taxon>
        <taxon>Hyphomicrobiales</taxon>
        <taxon>Methylobacteriaceae</taxon>
        <taxon>Methylobacterium</taxon>
    </lineage>
</organism>
<sequence length="93" mass="10095">MNLFAKLALAREIAQAEQAVLRLLGGIETGVATGRTAEAYRSAIRRHGRTILDAGGPQALAAAMDRISDVPGRRDERRAVLTKLWADLEGIRE</sequence>
<protein>
    <submittedName>
        <fullName evidence="1">Uncharacterized protein</fullName>
    </submittedName>
</protein>
<evidence type="ECO:0000313" key="2">
    <source>
        <dbReference type="Proteomes" id="UP001157440"/>
    </source>
</evidence>
<proteinExistence type="predicted"/>
<comment type="caution">
    <text evidence="1">The sequence shown here is derived from an EMBL/GenBank/DDBJ whole genome shotgun (WGS) entry which is preliminary data.</text>
</comment>
<keyword evidence="2" id="KW-1185">Reference proteome</keyword>
<accession>A0AA37WVI2</accession>
<dbReference type="AlphaFoldDB" id="A0AA37WVI2"/>
<dbReference type="EMBL" id="BSPL01000053">
    <property type="protein sequence ID" value="GLS74634.1"/>
    <property type="molecule type" value="Genomic_DNA"/>
</dbReference>
<gene>
    <name evidence="1" type="ORF">GCM10007890_66520</name>
</gene>
<dbReference type="RefSeq" id="WP_238199968.1">
    <property type="nucleotide sequence ID" value="NZ_BPQZ01000053.1"/>
</dbReference>
<name>A0AA37WVI2_9HYPH</name>
<evidence type="ECO:0000313" key="1">
    <source>
        <dbReference type="EMBL" id="GLS74634.1"/>
    </source>
</evidence>
<dbReference type="Proteomes" id="UP001157440">
    <property type="component" value="Unassembled WGS sequence"/>
</dbReference>